<dbReference type="Proteomes" id="UP000821865">
    <property type="component" value="Chromosome 1"/>
</dbReference>
<accession>A0ACB8DXK7</accession>
<reference evidence="1" key="1">
    <citation type="submission" date="2020-05" db="EMBL/GenBank/DDBJ databases">
        <title>Large-scale comparative analyses of tick genomes elucidate their genetic diversity and vector capacities.</title>
        <authorList>
            <person name="Jia N."/>
            <person name="Wang J."/>
            <person name="Shi W."/>
            <person name="Du L."/>
            <person name="Sun Y."/>
            <person name="Zhan W."/>
            <person name="Jiang J."/>
            <person name="Wang Q."/>
            <person name="Zhang B."/>
            <person name="Ji P."/>
            <person name="Sakyi L.B."/>
            <person name="Cui X."/>
            <person name="Yuan T."/>
            <person name="Jiang B."/>
            <person name="Yang W."/>
            <person name="Lam T.T.-Y."/>
            <person name="Chang Q."/>
            <person name="Ding S."/>
            <person name="Wang X."/>
            <person name="Zhu J."/>
            <person name="Ruan X."/>
            <person name="Zhao L."/>
            <person name="Wei J."/>
            <person name="Que T."/>
            <person name="Du C."/>
            <person name="Cheng J."/>
            <person name="Dai P."/>
            <person name="Han X."/>
            <person name="Huang E."/>
            <person name="Gao Y."/>
            <person name="Liu J."/>
            <person name="Shao H."/>
            <person name="Ye R."/>
            <person name="Li L."/>
            <person name="Wei W."/>
            <person name="Wang X."/>
            <person name="Wang C."/>
            <person name="Yang T."/>
            <person name="Huo Q."/>
            <person name="Li W."/>
            <person name="Guo W."/>
            <person name="Chen H."/>
            <person name="Zhou L."/>
            <person name="Ni X."/>
            <person name="Tian J."/>
            <person name="Zhou Y."/>
            <person name="Sheng Y."/>
            <person name="Liu T."/>
            <person name="Pan Y."/>
            <person name="Xia L."/>
            <person name="Li J."/>
            <person name="Zhao F."/>
            <person name="Cao W."/>
        </authorList>
    </citation>
    <scope>NUCLEOTIDE SEQUENCE</scope>
    <source>
        <strain evidence="1">Dsil-2018</strain>
    </source>
</reference>
<evidence type="ECO:0000313" key="2">
    <source>
        <dbReference type="Proteomes" id="UP000821865"/>
    </source>
</evidence>
<dbReference type="EMBL" id="CM023470">
    <property type="protein sequence ID" value="KAH7979118.1"/>
    <property type="molecule type" value="Genomic_DNA"/>
</dbReference>
<name>A0ACB8DXK7_DERSI</name>
<evidence type="ECO:0000313" key="1">
    <source>
        <dbReference type="EMBL" id="KAH7979118.1"/>
    </source>
</evidence>
<gene>
    <name evidence="1" type="ORF">HPB49_008261</name>
</gene>
<keyword evidence="2" id="KW-1185">Reference proteome</keyword>
<proteinExistence type="predicted"/>
<comment type="caution">
    <text evidence="1">The sequence shown here is derived from an EMBL/GenBank/DDBJ whole genome shotgun (WGS) entry which is preliminary data.</text>
</comment>
<sequence>MKSTLQTDVVITASKVIAGASVGDGSTHTILSMVREVKENASSAPKDTQVESPVKAKEACMKRHSELLSHSGVLVLNQSQEPAVAQPGFFRAAESDVEWLPDSTGEHQPKTCNEKTLCLAANNVQNPASSTIVDEFPMVRDTVTEIGESSTQVSSIHIAAHTVAPDANSNDLVSFSTNINKSAVTVTPSSSLGAGAGARPKSGTARVTSKTKVYSGTLLPGTRCMPRTRDEIKKLHSMQRDSPKDMHRTWQQDVEKNKDSLLLQFEEQEQKENYEESVLHHKNAKLQSVWEEHFALLEKKDSLLAWLQSQDDLMRSVEANARRLEQMEKELERRKAQMKKMEALIEEMEQRLREEDELVNQLEAENALLRQDALEDPGHYEGG</sequence>
<organism evidence="1 2">
    <name type="scientific">Dermacentor silvarum</name>
    <name type="common">Tick</name>
    <dbReference type="NCBI Taxonomy" id="543639"/>
    <lineage>
        <taxon>Eukaryota</taxon>
        <taxon>Metazoa</taxon>
        <taxon>Ecdysozoa</taxon>
        <taxon>Arthropoda</taxon>
        <taxon>Chelicerata</taxon>
        <taxon>Arachnida</taxon>
        <taxon>Acari</taxon>
        <taxon>Parasitiformes</taxon>
        <taxon>Ixodida</taxon>
        <taxon>Ixodoidea</taxon>
        <taxon>Ixodidae</taxon>
        <taxon>Rhipicephalinae</taxon>
        <taxon>Dermacentor</taxon>
    </lineage>
</organism>
<protein>
    <submittedName>
        <fullName evidence="1">Uncharacterized protein</fullName>
    </submittedName>
</protein>